<proteinExistence type="predicted"/>
<feature type="region of interest" description="Disordered" evidence="1">
    <location>
        <begin position="35"/>
        <end position="113"/>
    </location>
</feature>
<reference evidence="3 4" key="1">
    <citation type="submission" date="2019-06" db="EMBL/GenBank/DDBJ databases">
        <title>Sequencing the genomes of 1000 actinobacteria strains.</title>
        <authorList>
            <person name="Klenk H.-P."/>
        </authorList>
    </citation>
    <scope>NUCLEOTIDE SEQUENCE [LARGE SCALE GENOMIC DNA]</scope>
    <source>
        <strain evidence="3 4">DSM 45679</strain>
    </source>
</reference>
<dbReference type="EMBL" id="VFML01000001">
    <property type="protein sequence ID" value="TQJ02962.1"/>
    <property type="molecule type" value="Genomic_DNA"/>
</dbReference>
<keyword evidence="4" id="KW-1185">Reference proteome</keyword>
<comment type="caution">
    <text evidence="3">The sequence shown here is derived from an EMBL/GenBank/DDBJ whole genome shotgun (WGS) entry which is preliminary data.</text>
</comment>
<dbReference type="Pfam" id="PF13399">
    <property type="entry name" value="LytR_C"/>
    <property type="match status" value="1"/>
</dbReference>
<dbReference type="Proteomes" id="UP000320876">
    <property type="component" value="Unassembled WGS sequence"/>
</dbReference>
<evidence type="ECO:0000259" key="2">
    <source>
        <dbReference type="Pfam" id="PF13399"/>
    </source>
</evidence>
<evidence type="ECO:0000256" key="1">
    <source>
        <dbReference type="SAM" id="MobiDB-lite"/>
    </source>
</evidence>
<organism evidence="3 4">
    <name type="scientific">Amycolatopsis cihanbeyliensis</name>
    <dbReference type="NCBI Taxonomy" id="1128664"/>
    <lineage>
        <taxon>Bacteria</taxon>
        <taxon>Bacillati</taxon>
        <taxon>Actinomycetota</taxon>
        <taxon>Actinomycetes</taxon>
        <taxon>Pseudonocardiales</taxon>
        <taxon>Pseudonocardiaceae</taxon>
        <taxon>Amycolatopsis</taxon>
    </lineage>
</organism>
<feature type="compositionally biased region" description="Low complexity" evidence="1">
    <location>
        <begin position="42"/>
        <end position="53"/>
    </location>
</feature>
<gene>
    <name evidence="3" type="ORF">FB471_2712</name>
</gene>
<feature type="domain" description="LytR/CpsA/Psr regulator C-terminal" evidence="2">
    <location>
        <begin position="115"/>
        <end position="205"/>
    </location>
</feature>
<dbReference type="OrthoDB" id="4427486at2"/>
<protein>
    <submittedName>
        <fullName evidence="3">LytR cell envelope-related transcriptional attenuator</fullName>
    </submittedName>
</protein>
<evidence type="ECO:0000313" key="3">
    <source>
        <dbReference type="EMBL" id="TQJ02962.1"/>
    </source>
</evidence>
<sequence>MSNFSGVSRPARAAGIGLLAVAVAAAVVGGVTVLTSGDSEDTAAPPATSTPAGPDEPGGDPTSAPPTTSTTTTGTPTEGTETTASDSPSEPGGAEPGDPEGDGPGAEDRQAAAKTVSVRVYNNSKIKGLAHRASDDLRGQGWTVVETSNYSSGIIPETTAYFRPGTGEEAAARVLADTFGMRAEARFDGIADSSPGVIVIVTKDYAGAGSGGKN</sequence>
<accession>A0A542DIN0</accession>
<name>A0A542DIN0_AMYCI</name>
<evidence type="ECO:0000313" key="4">
    <source>
        <dbReference type="Proteomes" id="UP000320876"/>
    </source>
</evidence>
<feature type="compositionally biased region" description="Low complexity" evidence="1">
    <location>
        <begin position="61"/>
        <end position="93"/>
    </location>
</feature>
<dbReference type="InterPro" id="IPR027381">
    <property type="entry name" value="LytR/CpsA/Psr_C"/>
</dbReference>
<dbReference type="AlphaFoldDB" id="A0A542DIN0"/>
<dbReference type="Gene3D" id="3.30.70.2390">
    <property type="match status" value="1"/>
</dbReference>